<feature type="chain" id="PRO_5042550507" evidence="9">
    <location>
        <begin position="24"/>
        <end position="1054"/>
    </location>
</feature>
<keyword evidence="11" id="KW-1185">Reference proteome</keyword>
<feature type="transmembrane region" description="Helical" evidence="8">
    <location>
        <begin position="251"/>
        <end position="271"/>
    </location>
</feature>
<dbReference type="InterPro" id="IPR052836">
    <property type="entry name" value="PRRT_domain-containing"/>
</dbReference>
<feature type="transmembrane region" description="Helical" evidence="8">
    <location>
        <begin position="325"/>
        <end position="347"/>
    </location>
</feature>
<feature type="region of interest" description="Disordered" evidence="7">
    <location>
        <begin position="57"/>
        <end position="163"/>
    </location>
</feature>
<evidence type="ECO:0000256" key="5">
    <source>
        <dbReference type="ARBA" id="ARBA00022989"/>
    </source>
</evidence>
<keyword evidence="3 8" id="KW-0812">Transmembrane</keyword>
<dbReference type="GeneID" id="108864173"/>
<dbReference type="Pfam" id="PF25987">
    <property type="entry name" value="PRRT3"/>
    <property type="match status" value="1"/>
</dbReference>
<feature type="compositionally biased region" description="Basic residues" evidence="7">
    <location>
        <begin position="856"/>
        <end position="872"/>
    </location>
</feature>
<feature type="compositionally biased region" description="Basic and acidic residues" evidence="7">
    <location>
        <begin position="837"/>
        <end position="855"/>
    </location>
</feature>
<feature type="transmembrane region" description="Helical" evidence="8">
    <location>
        <begin position="417"/>
        <end position="441"/>
    </location>
</feature>
<accession>A0AAJ7P9J4</accession>
<keyword evidence="5 8" id="KW-1133">Transmembrane helix</keyword>
<gene>
    <name evidence="12" type="primary">LOC108864173</name>
</gene>
<evidence type="ECO:0000313" key="12">
    <source>
        <dbReference type="RefSeq" id="XP_018494780.1"/>
    </source>
</evidence>
<feature type="signal peptide" evidence="9">
    <location>
        <begin position="1"/>
        <end position="23"/>
    </location>
</feature>
<evidence type="ECO:0000256" key="3">
    <source>
        <dbReference type="ARBA" id="ARBA00022692"/>
    </source>
</evidence>
<keyword evidence="4 9" id="KW-0732">Signal</keyword>
<feature type="compositionally biased region" description="Basic and acidic residues" evidence="7">
    <location>
        <begin position="123"/>
        <end position="132"/>
    </location>
</feature>
<protein>
    <submittedName>
        <fullName evidence="12">Uncharacterized protein LOC108864173</fullName>
    </submittedName>
</protein>
<evidence type="ECO:0000256" key="6">
    <source>
        <dbReference type="ARBA" id="ARBA00023136"/>
    </source>
</evidence>
<evidence type="ECO:0000256" key="8">
    <source>
        <dbReference type="SAM" id="Phobius"/>
    </source>
</evidence>
<dbReference type="KEGG" id="goe:108864173"/>
<name>A0AAJ7P9J4_9ACAR</name>
<evidence type="ECO:0000256" key="1">
    <source>
        <dbReference type="ARBA" id="ARBA00004141"/>
    </source>
</evidence>
<organism evidence="11 12">
    <name type="scientific">Galendromus occidentalis</name>
    <name type="common">western predatory mite</name>
    <dbReference type="NCBI Taxonomy" id="34638"/>
    <lineage>
        <taxon>Eukaryota</taxon>
        <taxon>Metazoa</taxon>
        <taxon>Ecdysozoa</taxon>
        <taxon>Arthropoda</taxon>
        <taxon>Chelicerata</taxon>
        <taxon>Arachnida</taxon>
        <taxon>Acari</taxon>
        <taxon>Parasitiformes</taxon>
        <taxon>Mesostigmata</taxon>
        <taxon>Gamasina</taxon>
        <taxon>Phytoseioidea</taxon>
        <taxon>Phytoseiidae</taxon>
        <taxon>Typhlodrominae</taxon>
        <taxon>Galendromus</taxon>
    </lineage>
</organism>
<feature type="region of interest" description="Disordered" evidence="7">
    <location>
        <begin position="644"/>
        <end position="665"/>
    </location>
</feature>
<feature type="compositionally biased region" description="Polar residues" evidence="7">
    <location>
        <begin position="142"/>
        <end position="163"/>
    </location>
</feature>
<feature type="region of interest" description="Disordered" evidence="7">
    <location>
        <begin position="820"/>
        <end position="889"/>
    </location>
</feature>
<feature type="compositionally biased region" description="Polar residues" evidence="7">
    <location>
        <begin position="73"/>
        <end position="86"/>
    </location>
</feature>
<dbReference type="PANTHER" id="PTHR35578:SF6">
    <property type="entry name" value="PROLINE-RICH TRANSMEMBRANE PROTEIN 4"/>
    <property type="match status" value="1"/>
</dbReference>
<feature type="region of interest" description="Disordered" evidence="7">
    <location>
        <begin position="607"/>
        <end position="626"/>
    </location>
</feature>
<feature type="transmembrane region" description="Helical" evidence="8">
    <location>
        <begin position="291"/>
        <end position="313"/>
    </location>
</feature>
<evidence type="ECO:0000313" key="11">
    <source>
        <dbReference type="Proteomes" id="UP000694867"/>
    </source>
</evidence>
<keyword evidence="2" id="KW-0597">Phosphoprotein</keyword>
<feature type="domain" description="Proline-rich transmembrane protein 3/4" evidence="10">
    <location>
        <begin position="198"/>
        <end position="486"/>
    </location>
</feature>
<dbReference type="AlphaFoldDB" id="A0AAJ7P9J4"/>
<feature type="compositionally biased region" description="Low complexity" evidence="7">
    <location>
        <begin position="92"/>
        <end position="110"/>
    </location>
</feature>
<evidence type="ECO:0000256" key="7">
    <source>
        <dbReference type="SAM" id="MobiDB-lite"/>
    </source>
</evidence>
<evidence type="ECO:0000256" key="9">
    <source>
        <dbReference type="SAM" id="SignalP"/>
    </source>
</evidence>
<feature type="transmembrane region" description="Helical" evidence="8">
    <location>
        <begin position="359"/>
        <end position="377"/>
    </location>
</feature>
<reference evidence="12" key="1">
    <citation type="submission" date="2025-08" db="UniProtKB">
        <authorList>
            <consortium name="RefSeq"/>
        </authorList>
    </citation>
    <scope>IDENTIFICATION</scope>
</reference>
<keyword evidence="6 8" id="KW-0472">Membrane</keyword>
<sequence>MPRREVLFFVIVFVFVSIDDATANVTSAHEAWAAHVTESPVAAVTLNHTHVLHLPLTQPQQPAPLPPLSSTQNPSPEQNGSSSQLASERKSSTTTDVTPTVTPKTTTDSSIKANRGIKNVELITRRPSEEKFKRRKTKGRPITTTSTTENPQNDSPQQESQTTWAHLPDKHQQRPWAIDAQWDDSISLWGVRIQPPQTPDFKSARSEWGKYWPIHIYCAGGVFALLAVVNLWQLLSKSFSSTALLMPKGRFIFVTFLMLTACSFRATFLLIDPYNVNQTYRAEILPALMDLPLFCIAMSFAVVFITLLDISGVRIASKLCRSSSALALVYSLFFIGGTGVLSVAGLVPPQWKLIEVLPTPGFVVWTSLMCVCFLSVFKKVRRAAERRHGESLRATFTKLHIEGADIPQRLPRPTFCIAVRITFINVLLLLAMNGLTLYGMIAVLNIFSIGRRRPAAEPWPWWSYQLILRMLEATVSVLISYSSLQSENDPPRDEGSTSEQHPTTGCCVLSTCCQRKDVVHNYESCSDIAYGFRNENFNTSLDFSNVAGSGASGAATNRSHNAWSRGQSTAPLTFQQHGRSEESSTANKSFARNSLLSHPIQALSSLGSGRQSKFATNSSVESSQRHSTIMFRDKLRRSAPPQLPEAAQLNQVANEDNEGDDESIRAQMGSRVHSITEEDAMLLNSPFFPRFKRSHCSSLDNSIDVSSDQLSSLGQSGVDFMPQHHRRTTAGSTCSSESAANSFDVAFFLNSNPHLDHTQAVAAQREFMERLVRHEQERHLKRSSQQEDRRRFFEEYDRIQEEIRREKALTSNLEPRSISPIVSARSSAHKASGVARTRLESTRSEEILEHQEHHTNLKKSHHLQHHDHKHHLQQQQESAHQQHQHPSVHKMSLDLAPSGVVGTHPTQSRVIGNTADEDITPDSAVYLDLHMSPCDESPAGDLHIIHNSFHSLKRASRSFLNRINSTFSLSNKSYAPLESADECITYFGADCGTLDKGQRLRAAKSADVLASANHEDFCSGSSLQHGDSGLLVEENSQRSSVLCDSACQTEPLCT</sequence>
<dbReference type="RefSeq" id="XP_018494780.1">
    <property type="nucleotide sequence ID" value="XM_018639264.1"/>
</dbReference>
<evidence type="ECO:0000256" key="4">
    <source>
        <dbReference type="ARBA" id="ARBA00022729"/>
    </source>
</evidence>
<dbReference type="Proteomes" id="UP000694867">
    <property type="component" value="Unplaced"/>
</dbReference>
<dbReference type="PANTHER" id="PTHR35578">
    <property type="entry name" value="PROLINE-RICH TRANSMEMBRANE PROTEIN 4-RELATED"/>
    <property type="match status" value="1"/>
</dbReference>
<evidence type="ECO:0000256" key="2">
    <source>
        <dbReference type="ARBA" id="ARBA00022553"/>
    </source>
</evidence>
<feature type="transmembrane region" description="Helical" evidence="8">
    <location>
        <begin position="211"/>
        <end position="231"/>
    </location>
</feature>
<comment type="subcellular location">
    <subcellularLocation>
        <location evidence="1">Membrane</location>
        <topology evidence="1">Multi-pass membrane protein</topology>
    </subcellularLocation>
</comment>
<evidence type="ECO:0000259" key="10">
    <source>
        <dbReference type="Pfam" id="PF25987"/>
    </source>
</evidence>
<proteinExistence type="predicted"/>
<dbReference type="InterPro" id="IPR059081">
    <property type="entry name" value="PRRT3-4"/>
</dbReference>